<protein>
    <submittedName>
        <fullName evidence="2">Uncharacterized protein</fullName>
    </submittedName>
</protein>
<feature type="compositionally biased region" description="Polar residues" evidence="1">
    <location>
        <begin position="22"/>
        <end position="41"/>
    </location>
</feature>
<name>A0A242MG81_CABSO</name>
<accession>A0A242MG81</accession>
<evidence type="ECO:0000313" key="3">
    <source>
        <dbReference type="Proteomes" id="UP000195221"/>
    </source>
</evidence>
<organism evidence="2 3">
    <name type="scientific">Caballeronia sordidicola</name>
    <name type="common">Burkholderia sordidicola</name>
    <dbReference type="NCBI Taxonomy" id="196367"/>
    <lineage>
        <taxon>Bacteria</taxon>
        <taxon>Pseudomonadati</taxon>
        <taxon>Pseudomonadota</taxon>
        <taxon>Betaproteobacteria</taxon>
        <taxon>Burkholderiales</taxon>
        <taxon>Burkholderiaceae</taxon>
        <taxon>Caballeronia</taxon>
    </lineage>
</organism>
<reference evidence="2 3" key="1">
    <citation type="submission" date="2017-03" db="EMBL/GenBank/DDBJ databases">
        <title>Genome analysis of strain PAMC 26577.</title>
        <authorList>
            <person name="Oh H.-M."/>
            <person name="Yang J.-A."/>
        </authorList>
    </citation>
    <scope>NUCLEOTIDE SEQUENCE [LARGE SCALE GENOMIC DNA]</scope>
    <source>
        <strain evidence="2 3">PAMC 26577</strain>
    </source>
</reference>
<sequence>MKNARGTHPFSEMLNCYAHPQPNETSRLSEASDDFTAQNRPSAVRRTDLRTGSGNMGDGRKRA</sequence>
<comment type="caution">
    <text evidence="2">The sequence shown here is derived from an EMBL/GenBank/DDBJ whole genome shotgun (WGS) entry which is preliminary data.</text>
</comment>
<evidence type="ECO:0000256" key="1">
    <source>
        <dbReference type="SAM" id="MobiDB-lite"/>
    </source>
</evidence>
<proteinExistence type="predicted"/>
<gene>
    <name evidence="2" type="ORF">PAMC26577_28350</name>
</gene>
<dbReference type="AlphaFoldDB" id="A0A242MG81"/>
<feature type="region of interest" description="Disordered" evidence="1">
    <location>
        <begin position="1"/>
        <end position="63"/>
    </location>
</feature>
<dbReference type="Proteomes" id="UP000195221">
    <property type="component" value="Unassembled WGS sequence"/>
</dbReference>
<evidence type="ECO:0000313" key="2">
    <source>
        <dbReference type="EMBL" id="OTP70229.1"/>
    </source>
</evidence>
<dbReference type="EMBL" id="NBTZ01000111">
    <property type="protein sequence ID" value="OTP70229.1"/>
    <property type="molecule type" value="Genomic_DNA"/>
</dbReference>